<dbReference type="RefSeq" id="WP_094997929.1">
    <property type="nucleotide sequence ID" value="NZ_BMJL01000004.1"/>
</dbReference>
<protein>
    <submittedName>
        <fullName evidence="1">Hydrolase</fullName>
    </submittedName>
</protein>
<dbReference type="CDD" id="cd07516">
    <property type="entry name" value="HAD_Pase"/>
    <property type="match status" value="1"/>
</dbReference>
<dbReference type="SUPFAM" id="SSF56784">
    <property type="entry name" value="HAD-like"/>
    <property type="match status" value="1"/>
</dbReference>
<dbReference type="InterPro" id="IPR023214">
    <property type="entry name" value="HAD_sf"/>
</dbReference>
<name>A0A223V8W5_9FLAO</name>
<dbReference type="KEGG" id="marb:CJ263_14470"/>
<dbReference type="InterPro" id="IPR036412">
    <property type="entry name" value="HAD-like_sf"/>
</dbReference>
<dbReference type="SFLD" id="SFLDG01140">
    <property type="entry name" value="C2.B:_Phosphomannomutase_and_P"/>
    <property type="match status" value="1"/>
</dbReference>
<dbReference type="Proteomes" id="UP000215244">
    <property type="component" value="Chromosome"/>
</dbReference>
<dbReference type="GO" id="GO:0016791">
    <property type="term" value="F:phosphatase activity"/>
    <property type="evidence" value="ECO:0007669"/>
    <property type="project" value="TreeGrafter"/>
</dbReference>
<sequence>MMYKMLCSDLDGTLLSTKSDVSEYTVSQIKRIKQHVRVVLVSARMPSAMYYIQKDLDVLDQPIICYNGALVLHGENELHSETIPLTIANDIYKICKPRNTDLGLYAFNEWHVPKTSERVEKEIKYTKTNPVFRKTEDTLSGWDHKGLGIHKVMLMGTRSTADEIMPLLENRFKNHIHVYRSNDTLIEIAPKAVSKLTAIQKLLQSGEHLEDVIAFGDNYNDMDMLENVGCGVAVSNGREEVKKIANFVTSRNTENGVAQFLEQHLHI</sequence>
<dbReference type="Gene3D" id="3.40.50.1000">
    <property type="entry name" value="HAD superfamily/HAD-like"/>
    <property type="match status" value="1"/>
</dbReference>
<organism evidence="1 2">
    <name type="scientific">Maribacter cobaltidurans</name>
    <dbReference type="NCBI Taxonomy" id="1178778"/>
    <lineage>
        <taxon>Bacteria</taxon>
        <taxon>Pseudomonadati</taxon>
        <taxon>Bacteroidota</taxon>
        <taxon>Flavobacteriia</taxon>
        <taxon>Flavobacteriales</taxon>
        <taxon>Flavobacteriaceae</taxon>
        <taxon>Maribacter</taxon>
    </lineage>
</organism>
<dbReference type="SFLD" id="SFLDS00003">
    <property type="entry name" value="Haloacid_Dehalogenase"/>
    <property type="match status" value="1"/>
</dbReference>
<evidence type="ECO:0000313" key="1">
    <source>
        <dbReference type="EMBL" id="ASV31319.1"/>
    </source>
</evidence>
<dbReference type="EMBL" id="CP022957">
    <property type="protein sequence ID" value="ASV31319.1"/>
    <property type="molecule type" value="Genomic_DNA"/>
</dbReference>
<dbReference type="NCBIfam" id="TIGR00099">
    <property type="entry name" value="Cof-subfamily"/>
    <property type="match status" value="1"/>
</dbReference>
<keyword evidence="1" id="KW-0378">Hydrolase</keyword>
<keyword evidence="2" id="KW-1185">Reference proteome</keyword>
<dbReference type="GO" id="GO:0000287">
    <property type="term" value="F:magnesium ion binding"/>
    <property type="evidence" value="ECO:0007669"/>
    <property type="project" value="TreeGrafter"/>
</dbReference>
<dbReference type="GO" id="GO:0005829">
    <property type="term" value="C:cytosol"/>
    <property type="evidence" value="ECO:0007669"/>
    <property type="project" value="TreeGrafter"/>
</dbReference>
<dbReference type="NCBIfam" id="TIGR01484">
    <property type="entry name" value="HAD-SF-IIB"/>
    <property type="match status" value="1"/>
</dbReference>
<accession>A0A223V8W5</accession>
<proteinExistence type="predicted"/>
<dbReference type="OrthoDB" id="9814970at2"/>
<dbReference type="Pfam" id="PF08282">
    <property type="entry name" value="Hydrolase_3"/>
    <property type="match status" value="1"/>
</dbReference>
<dbReference type="Gene3D" id="3.30.1240.10">
    <property type="match status" value="1"/>
</dbReference>
<evidence type="ECO:0000313" key="2">
    <source>
        <dbReference type="Proteomes" id="UP000215244"/>
    </source>
</evidence>
<dbReference type="AlphaFoldDB" id="A0A223V8W5"/>
<dbReference type="PANTHER" id="PTHR10000">
    <property type="entry name" value="PHOSPHOSERINE PHOSPHATASE"/>
    <property type="match status" value="1"/>
</dbReference>
<reference evidence="1 2" key="1">
    <citation type="submission" date="2017-08" db="EMBL/GenBank/DDBJ databases">
        <title>The complete genome sequence of Maribacter sp. B1, isolated from deep-sea sediment.</title>
        <authorList>
            <person name="Wu Y.-H."/>
            <person name="Cheng H."/>
            <person name="Xu X.-W."/>
        </authorList>
    </citation>
    <scope>NUCLEOTIDE SEQUENCE [LARGE SCALE GENOMIC DNA]</scope>
    <source>
        <strain evidence="1 2">B1</strain>
    </source>
</reference>
<dbReference type="PANTHER" id="PTHR10000:SF8">
    <property type="entry name" value="HAD SUPERFAMILY HYDROLASE-LIKE, TYPE 3"/>
    <property type="match status" value="1"/>
</dbReference>
<dbReference type="InterPro" id="IPR000150">
    <property type="entry name" value="Cof"/>
</dbReference>
<gene>
    <name evidence="1" type="ORF">CJ263_14470</name>
</gene>
<dbReference type="InterPro" id="IPR006379">
    <property type="entry name" value="HAD-SF_hydro_IIB"/>
</dbReference>